<organism evidence="1 2">
    <name type="scientific">Parashewanella curva</name>
    <dbReference type="NCBI Taxonomy" id="2338552"/>
    <lineage>
        <taxon>Bacteria</taxon>
        <taxon>Pseudomonadati</taxon>
        <taxon>Pseudomonadota</taxon>
        <taxon>Gammaproteobacteria</taxon>
        <taxon>Alteromonadales</taxon>
        <taxon>Shewanellaceae</taxon>
        <taxon>Parashewanella</taxon>
    </lineage>
</organism>
<evidence type="ECO:0000313" key="1">
    <source>
        <dbReference type="EMBL" id="RLV59963.1"/>
    </source>
</evidence>
<dbReference type="AlphaFoldDB" id="A0A3L8PZE3"/>
<keyword evidence="2" id="KW-1185">Reference proteome</keyword>
<reference evidence="1 2" key="1">
    <citation type="submission" date="2018-09" db="EMBL/GenBank/DDBJ databases">
        <title>Phylogeny of the Shewanellaceae, and recommendation for two new genera, Pseudoshewanella and Parashewanella.</title>
        <authorList>
            <person name="Wang G."/>
        </authorList>
    </citation>
    <scope>NUCLEOTIDE SEQUENCE [LARGE SCALE GENOMIC DNA]</scope>
    <source>
        <strain evidence="1 2">C51</strain>
    </source>
</reference>
<sequence>MKKLKLSLTQVDVNLLSVQLMFLGLKVIPITVIKCSTQSCECGQSTIEIDVDIVFLRQSNFEQEFDRIQAPKG</sequence>
<comment type="caution">
    <text evidence="1">The sequence shown here is derived from an EMBL/GenBank/DDBJ whole genome shotgun (WGS) entry which is preliminary data.</text>
</comment>
<protein>
    <submittedName>
        <fullName evidence="1">Uncharacterized protein</fullName>
    </submittedName>
</protein>
<gene>
    <name evidence="1" type="ORF">D5018_09145</name>
</gene>
<dbReference type="Proteomes" id="UP000281474">
    <property type="component" value="Unassembled WGS sequence"/>
</dbReference>
<accession>A0A3L8PZE3</accession>
<proteinExistence type="predicted"/>
<evidence type="ECO:0000313" key="2">
    <source>
        <dbReference type="Proteomes" id="UP000281474"/>
    </source>
</evidence>
<dbReference type="EMBL" id="QZEI01000023">
    <property type="protein sequence ID" value="RLV59963.1"/>
    <property type="molecule type" value="Genomic_DNA"/>
</dbReference>
<name>A0A3L8PZE3_9GAMM</name>